<dbReference type="Proteomes" id="UP001417504">
    <property type="component" value="Unassembled WGS sequence"/>
</dbReference>
<sequence length="125" mass="13271">MVVVVVASIKGRAAASLPPPPLLWAMGPYKGAPSSPEKGVGAPLGGSSFATPFEPFKGEERGGSSPFLHLDDDRTGGGGPLASRQRPPAQSAPEAIREAVHGKLARSWYRHRGFRMFVEFHRGPN</sequence>
<organism evidence="2 3">
    <name type="scientific">Stephania japonica</name>
    <dbReference type="NCBI Taxonomy" id="461633"/>
    <lineage>
        <taxon>Eukaryota</taxon>
        <taxon>Viridiplantae</taxon>
        <taxon>Streptophyta</taxon>
        <taxon>Embryophyta</taxon>
        <taxon>Tracheophyta</taxon>
        <taxon>Spermatophyta</taxon>
        <taxon>Magnoliopsida</taxon>
        <taxon>Ranunculales</taxon>
        <taxon>Menispermaceae</taxon>
        <taxon>Menispermoideae</taxon>
        <taxon>Cissampelideae</taxon>
        <taxon>Stephania</taxon>
    </lineage>
</organism>
<feature type="region of interest" description="Disordered" evidence="1">
    <location>
        <begin position="33"/>
        <end position="94"/>
    </location>
</feature>
<keyword evidence="3" id="KW-1185">Reference proteome</keyword>
<reference evidence="2 3" key="1">
    <citation type="submission" date="2024-01" db="EMBL/GenBank/DDBJ databases">
        <title>Genome assemblies of Stephania.</title>
        <authorList>
            <person name="Yang L."/>
        </authorList>
    </citation>
    <scope>NUCLEOTIDE SEQUENCE [LARGE SCALE GENOMIC DNA]</scope>
    <source>
        <strain evidence="2">QJT</strain>
        <tissue evidence="2">Leaf</tissue>
    </source>
</reference>
<comment type="caution">
    <text evidence="2">The sequence shown here is derived from an EMBL/GenBank/DDBJ whole genome shotgun (WGS) entry which is preliminary data.</text>
</comment>
<dbReference type="AlphaFoldDB" id="A0AAP0ENI0"/>
<evidence type="ECO:0000313" key="2">
    <source>
        <dbReference type="EMBL" id="KAK9096711.1"/>
    </source>
</evidence>
<accession>A0AAP0ENI0</accession>
<dbReference type="EMBL" id="JBBNAE010000009">
    <property type="protein sequence ID" value="KAK9096711.1"/>
    <property type="molecule type" value="Genomic_DNA"/>
</dbReference>
<proteinExistence type="predicted"/>
<protein>
    <submittedName>
        <fullName evidence="2">Uncharacterized protein</fullName>
    </submittedName>
</protein>
<gene>
    <name evidence="2" type="ORF">Sjap_022208</name>
</gene>
<name>A0AAP0ENI0_9MAGN</name>
<evidence type="ECO:0000313" key="3">
    <source>
        <dbReference type="Proteomes" id="UP001417504"/>
    </source>
</evidence>
<evidence type="ECO:0000256" key="1">
    <source>
        <dbReference type="SAM" id="MobiDB-lite"/>
    </source>
</evidence>